<dbReference type="InterPro" id="IPR014729">
    <property type="entry name" value="Rossmann-like_a/b/a_fold"/>
</dbReference>
<proteinExistence type="inferred from homology"/>
<dbReference type="Gene3D" id="3.40.50.620">
    <property type="entry name" value="HUPs"/>
    <property type="match status" value="1"/>
</dbReference>
<dbReference type="GO" id="GO:0006436">
    <property type="term" value="P:tryptophanyl-tRNA aminoacylation"/>
    <property type="evidence" value="ECO:0007669"/>
    <property type="project" value="UniProtKB-UniRule"/>
</dbReference>
<keyword evidence="4 10" id="KW-0547">Nucleotide-binding</keyword>
<dbReference type="PANTHER" id="PTHR43766">
    <property type="entry name" value="TRYPTOPHAN--TRNA LIGASE, MITOCHONDRIAL"/>
    <property type="match status" value="1"/>
</dbReference>
<keyword evidence="7 10" id="KW-0030">Aminoacyl-tRNA synthetase</keyword>
<dbReference type="GO" id="GO:0004830">
    <property type="term" value="F:tryptophan-tRNA ligase activity"/>
    <property type="evidence" value="ECO:0007669"/>
    <property type="project" value="UniProtKB-UniRule"/>
</dbReference>
<evidence type="ECO:0000256" key="7">
    <source>
        <dbReference type="ARBA" id="ARBA00023146"/>
    </source>
</evidence>
<name>A0A1G2UWS9_9BACT</name>
<dbReference type="SUPFAM" id="SSF52374">
    <property type="entry name" value="Nucleotidylyl transferase"/>
    <property type="match status" value="1"/>
</dbReference>
<dbReference type="PANTHER" id="PTHR43766:SF1">
    <property type="entry name" value="TRYPTOPHAN--TRNA LIGASE, MITOCHONDRIAL"/>
    <property type="match status" value="1"/>
</dbReference>
<dbReference type="GO" id="GO:0005829">
    <property type="term" value="C:cytosol"/>
    <property type="evidence" value="ECO:0007669"/>
    <property type="project" value="TreeGrafter"/>
</dbReference>
<evidence type="ECO:0000256" key="1">
    <source>
        <dbReference type="ARBA" id="ARBA00005594"/>
    </source>
</evidence>
<dbReference type="PROSITE" id="PS00178">
    <property type="entry name" value="AA_TRNA_LIGASE_I"/>
    <property type="match status" value="1"/>
</dbReference>
<gene>
    <name evidence="11" type="ORF">A3G05_01390</name>
</gene>
<dbReference type="GO" id="GO:0005524">
    <property type="term" value="F:ATP binding"/>
    <property type="evidence" value="ECO:0007669"/>
    <property type="project" value="UniProtKB-KW"/>
</dbReference>
<evidence type="ECO:0000256" key="5">
    <source>
        <dbReference type="ARBA" id="ARBA00022840"/>
    </source>
</evidence>
<evidence type="ECO:0000256" key="10">
    <source>
        <dbReference type="RuleBase" id="RU363036"/>
    </source>
</evidence>
<dbReference type="InterPro" id="IPR002305">
    <property type="entry name" value="aa-tRNA-synth_Ic"/>
</dbReference>
<evidence type="ECO:0000256" key="9">
    <source>
        <dbReference type="NCBIfam" id="TIGR00233"/>
    </source>
</evidence>
<dbReference type="NCBIfam" id="TIGR00233">
    <property type="entry name" value="trpS"/>
    <property type="match status" value="1"/>
</dbReference>
<organism evidence="11 12">
    <name type="scientific">Candidatus Zambryskibacteria bacterium RIFCSPLOWO2_12_FULL_45_14</name>
    <dbReference type="NCBI Taxonomy" id="1802778"/>
    <lineage>
        <taxon>Bacteria</taxon>
        <taxon>Candidatus Zambryskiibacteriota</taxon>
    </lineage>
</organism>
<dbReference type="Gene3D" id="1.10.240.10">
    <property type="entry name" value="Tyrosyl-Transfer RNA Synthetase"/>
    <property type="match status" value="1"/>
</dbReference>
<dbReference type="Proteomes" id="UP000178288">
    <property type="component" value="Unassembled WGS sequence"/>
</dbReference>
<evidence type="ECO:0000256" key="6">
    <source>
        <dbReference type="ARBA" id="ARBA00022917"/>
    </source>
</evidence>
<dbReference type="InterPro" id="IPR002306">
    <property type="entry name" value="Trp-tRNA-ligase"/>
</dbReference>
<keyword evidence="6 10" id="KW-0648">Protein biosynthesis</keyword>
<evidence type="ECO:0000313" key="12">
    <source>
        <dbReference type="Proteomes" id="UP000178288"/>
    </source>
</evidence>
<evidence type="ECO:0000256" key="8">
    <source>
        <dbReference type="ARBA" id="ARBA00049929"/>
    </source>
</evidence>
<evidence type="ECO:0000313" key="11">
    <source>
        <dbReference type="EMBL" id="OHB13835.1"/>
    </source>
</evidence>
<dbReference type="EC" id="6.1.1.2" evidence="2 9"/>
<reference evidence="11 12" key="1">
    <citation type="journal article" date="2016" name="Nat. Commun.">
        <title>Thousands of microbial genomes shed light on interconnected biogeochemical processes in an aquifer system.</title>
        <authorList>
            <person name="Anantharaman K."/>
            <person name="Brown C.T."/>
            <person name="Hug L.A."/>
            <person name="Sharon I."/>
            <person name="Castelle C.J."/>
            <person name="Probst A.J."/>
            <person name="Thomas B.C."/>
            <person name="Singh A."/>
            <person name="Wilkins M.J."/>
            <person name="Karaoz U."/>
            <person name="Brodie E.L."/>
            <person name="Williams K.H."/>
            <person name="Hubbard S.S."/>
            <person name="Banfield J.F."/>
        </authorList>
    </citation>
    <scope>NUCLEOTIDE SEQUENCE [LARGE SCALE GENOMIC DNA]</scope>
</reference>
<dbReference type="InterPro" id="IPR050203">
    <property type="entry name" value="Trp-tRNA_synthetase"/>
</dbReference>
<evidence type="ECO:0000256" key="4">
    <source>
        <dbReference type="ARBA" id="ARBA00022741"/>
    </source>
</evidence>
<comment type="catalytic activity">
    <reaction evidence="8">
        <text>tRNA(Trp) + L-tryptophan + ATP = L-tryptophyl-tRNA(Trp) + AMP + diphosphate + H(+)</text>
        <dbReference type="Rhea" id="RHEA:24080"/>
        <dbReference type="Rhea" id="RHEA-COMP:9671"/>
        <dbReference type="Rhea" id="RHEA-COMP:9705"/>
        <dbReference type="ChEBI" id="CHEBI:15378"/>
        <dbReference type="ChEBI" id="CHEBI:30616"/>
        <dbReference type="ChEBI" id="CHEBI:33019"/>
        <dbReference type="ChEBI" id="CHEBI:57912"/>
        <dbReference type="ChEBI" id="CHEBI:78442"/>
        <dbReference type="ChEBI" id="CHEBI:78535"/>
        <dbReference type="ChEBI" id="CHEBI:456215"/>
        <dbReference type="EC" id="6.1.1.2"/>
    </reaction>
</comment>
<keyword evidence="3 10" id="KW-0436">Ligase</keyword>
<keyword evidence="5 10" id="KW-0067">ATP-binding</keyword>
<protein>
    <recommendedName>
        <fullName evidence="2 9">Tryptophan--tRNA ligase</fullName>
        <ecNumber evidence="2 9">6.1.1.2</ecNumber>
    </recommendedName>
</protein>
<dbReference type="InterPro" id="IPR001412">
    <property type="entry name" value="aa-tRNA-synth_I_CS"/>
</dbReference>
<accession>A0A1G2UWS9</accession>
<dbReference type="CDD" id="cd00806">
    <property type="entry name" value="TrpRS_core"/>
    <property type="match status" value="1"/>
</dbReference>
<evidence type="ECO:0000256" key="3">
    <source>
        <dbReference type="ARBA" id="ARBA00022598"/>
    </source>
</evidence>
<comment type="caution">
    <text evidence="11">The sequence shown here is derived from an EMBL/GenBank/DDBJ whole genome shotgun (WGS) entry which is preliminary data.</text>
</comment>
<dbReference type="Pfam" id="PF00579">
    <property type="entry name" value="tRNA-synt_1b"/>
    <property type="match status" value="1"/>
</dbReference>
<dbReference type="EMBL" id="MHWV01000019">
    <property type="protein sequence ID" value="OHB13835.1"/>
    <property type="molecule type" value="Genomic_DNA"/>
</dbReference>
<evidence type="ECO:0000256" key="2">
    <source>
        <dbReference type="ARBA" id="ARBA00013161"/>
    </source>
</evidence>
<dbReference type="AlphaFoldDB" id="A0A1G2UWS9"/>
<comment type="similarity">
    <text evidence="1 10">Belongs to the class-I aminoacyl-tRNA synthetase family.</text>
</comment>
<dbReference type="PRINTS" id="PR01039">
    <property type="entry name" value="TRNASYNTHTRP"/>
</dbReference>
<dbReference type="FunFam" id="1.10.240.10:FF:000005">
    <property type="entry name" value="Tryptophan--tRNA ligase"/>
    <property type="match status" value="1"/>
</dbReference>
<sequence>MSANTSTTLSTGKILVSGVKPTGRPHIGNYFGAMKQFVDLQDSYESRIFVANLHALTTLQDRNELARNARGMAIDYLSIGLDPSKTTLYYQSDVPHIAELAWILECITTMPYLMRAHAFKDAEAKNKEINVGVFNYPLLMAADILIHDADVVPVGKDQKQHVEIARDTAEKFNTIFGETFKIPEPLILQDVATVPGIDGQKMSKSYNNTIPLFSSDEEIEKTVMSIVTDSGQDVPKNVYEIHKLVRPESELKKLYAEKKGQYKELKIELIKDLKNFIAPIRARRAEWESKPKEVDKILAEGGKKMRKIVHEKMIEVRKKVGLIHNE</sequence>